<evidence type="ECO:0000313" key="3">
    <source>
        <dbReference type="Proteomes" id="UP000693946"/>
    </source>
</evidence>
<organism evidence="2 3">
    <name type="scientific">Solea senegalensis</name>
    <name type="common">Senegalese sole</name>
    <dbReference type="NCBI Taxonomy" id="28829"/>
    <lineage>
        <taxon>Eukaryota</taxon>
        <taxon>Metazoa</taxon>
        <taxon>Chordata</taxon>
        <taxon>Craniata</taxon>
        <taxon>Vertebrata</taxon>
        <taxon>Euteleostomi</taxon>
        <taxon>Actinopterygii</taxon>
        <taxon>Neopterygii</taxon>
        <taxon>Teleostei</taxon>
        <taxon>Neoteleostei</taxon>
        <taxon>Acanthomorphata</taxon>
        <taxon>Carangaria</taxon>
        <taxon>Pleuronectiformes</taxon>
        <taxon>Pleuronectoidei</taxon>
        <taxon>Soleidae</taxon>
        <taxon>Solea</taxon>
    </lineage>
</organism>
<comment type="caution">
    <text evidence="2">The sequence shown here is derived from an EMBL/GenBank/DDBJ whole genome shotgun (WGS) entry which is preliminary data.</text>
</comment>
<dbReference type="Proteomes" id="UP000693946">
    <property type="component" value="Linkage Group LG5"/>
</dbReference>
<dbReference type="AlphaFoldDB" id="A0AAV6QF36"/>
<feature type="region of interest" description="Disordered" evidence="1">
    <location>
        <begin position="81"/>
        <end position="100"/>
    </location>
</feature>
<evidence type="ECO:0000313" key="2">
    <source>
        <dbReference type="EMBL" id="KAG7490121.1"/>
    </source>
</evidence>
<protein>
    <submittedName>
        <fullName evidence="2">Uncharacterized protein</fullName>
    </submittedName>
</protein>
<keyword evidence="3" id="KW-1185">Reference proteome</keyword>
<evidence type="ECO:0000256" key="1">
    <source>
        <dbReference type="SAM" id="MobiDB-lite"/>
    </source>
</evidence>
<dbReference type="EMBL" id="JAGKHQ010000017">
    <property type="protein sequence ID" value="KAG7490121.1"/>
    <property type="molecule type" value="Genomic_DNA"/>
</dbReference>
<sequence>MPWPLDGGREAEIGGRNNQKLSLFTFYPAHSAKKNKHTRENLCTYDSPFSGFWQNKSYIYDPHLTGHLQLLLWKSTAASHEPKDITQQRPKAAPVSGFVY</sequence>
<reference evidence="2 3" key="1">
    <citation type="journal article" date="2021" name="Sci. Rep.">
        <title>Chromosome anchoring in Senegalese sole (Solea senegalensis) reveals sex-associated markers and genome rearrangements in flatfish.</title>
        <authorList>
            <person name="Guerrero-Cozar I."/>
            <person name="Gomez-Garrido J."/>
            <person name="Berbel C."/>
            <person name="Martinez-Blanch J.F."/>
            <person name="Alioto T."/>
            <person name="Claros M.G."/>
            <person name="Gagnaire P.A."/>
            <person name="Manchado M."/>
        </authorList>
    </citation>
    <scope>NUCLEOTIDE SEQUENCE [LARGE SCALE GENOMIC DNA]</scope>
    <source>
        <strain evidence="2">Sse05_10M</strain>
    </source>
</reference>
<gene>
    <name evidence="2" type="ORF">JOB18_028417</name>
</gene>
<proteinExistence type="predicted"/>
<accession>A0AAV6QF36</accession>
<name>A0AAV6QF36_SOLSE</name>